<evidence type="ECO:0000259" key="7">
    <source>
        <dbReference type="Pfam" id="PF03914"/>
    </source>
</evidence>
<feature type="region of interest" description="Disordered" evidence="6">
    <location>
        <begin position="191"/>
        <end position="428"/>
    </location>
</feature>
<feature type="coiled-coil region" evidence="5">
    <location>
        <begin position="433"/>
        <end position="460"/>
    </location>
</feature>
<keyword evidence="4" id="KW-0539">Nucleus</keyword>
<evidence type="ECO:0000313" key="9">
    <source>
        <dbReference type="EMBL" id="KAG0655990.1"/>
    </source>
</evidence>
<feature type="compositionally biased region" description="Acidic residues" evidence="6">
    <location>
        <begin position="218"/>
        <end position="241"/>
    </location>
</feature>
<keyword evidence="10" id="KW-1185">Reference proteome</keyword>
<feature type="region of interest" description="Disordered" evidence="6">
    <location>
        <begin position="698"/>
        <end position="731"/>
    </location>
</feature>
<evidence type="ECO:0008006" key="11">
    <source>
        <dbReference type="Google" id="ProtNLM"/>
    </source>
</evidence>
<dbReference type="GO" id="GO:0005730">
    <property type="term" value="C:nucleolus"/>
    <property type="evidence" value="ECO:0007669"/>
    <property type="project" value="UniProtKB-SubCell"/>
</dbReference>
<evidence type="ECO:0000256" key="2">
    <source>
        <dbReference type="ARBA" id="ARBA00007797"/>
    </source>
</evidence>
<evidence type="ECO:0000313" key="10">
    <source>
        <dbReference type="Proteomes" id="UP000777482"/>
    </source>
</evidence>
<dbReference type="GO" id="GO:0003682">
    <property type="term" value="F:chromatin binding"/>
    <property type="evidence" value="ECO:0007669"/>
    <property type="project" value="TreeGrafter"/>
</dbReference>
<comment type="caution">
    <text evidence="9">The sequence shown here is derived from an EMBL/GenBank/DDBJ whole genome shotgun (WGS) entry which is preliminary data.</text>
</comment>
<dbReference type="PANTHER" id="PTHR14428:SF5">
    <property type="entry name" value="NUCLEOLAR COMPLEX PROTEIN 3 HOMOLOG"/>
    <property type="match status" value="1"/>
</dbReference>
<dbReference type="AlphaFoldDB" id="A0A9P7B2J6"/>
<dbReference type="InterPro" id="IPR016903">
    <property type="entry name" value="Nucleolar_cplx-assoc_3"/>
</dbReference>
<accession>A0A9P7B2J6</accession>
<feature type="domain" description="Nucleolar complex-associated protein 3 N-terminal" evidence="8">
    <location>
        <begin position="450"/>
        <end position="559"/>
    </location>
</feature>
<dbReference type="EMBL" id="PUHQ01000106">
    <property type="protein sequence ID" value="KAG0655990.1"/>
    <property type="molecule type" value="Genomic_DNA"/>
</dbReference>
<evidence type="ECO:0000256" key="6">
    <source>
        <dbReference type="SAM" id="MobiDB-lite"/>
    </source>
</evidence>
<dbReference type="OrthoDB" id="10263597at2759"/>
<feature type="compositionally biased region" description="Acidic residues" evidence="6">
    <location>
        <begin position="399"/>
        <end position="410"/>
    </location>
</feature>
<dbReference type="Pfam" id="PF07540">
    <property type="entry name" value="NOC3p"/>
    <property type="match status" value="1"/>
</dbReference>
<feature type="compositionally biased region" description="Acidic residues" evidence="6">
    <location>
        <begin position="90"/>
        <end position="115"/>
    </location>
</feature>
<dbReference type="PANTHER" id="PTHR14428">
    <property type="entry name" value="NUCLEOLAR COMPLEX PROTEIN 3"/>
    <property type="match status" value="1"/>
</dbReference>
<keyword evidence="3 5" id="KW-0175">Coiled coil</keyword>
<evidence type="ECO:0000256" key="1">
    <source>
        <dbReference type="ARBA" id="ARBA00004604"/>
    </source>
</evidence>
<dbReference type="Proteomes" id="UP000777482">
    <property type="component" value="Unassembled WGS sequence"/>
</dbReference>
<evidence type="ECO:0000256" key="3">
    <source>
        <dbReference type="ARBA" id="ARBA00023054"/>
    </source>
</evidence>
<name>A0A9P7B2J6_RHOMI</name>
<feature type="compositionally biased region" description="Acidic residues" evidence="6">
    <location>
        <begin position="264"/>
        <end position="281"/>
    </location>
</feature>
<protein>
    <recommendedName>
        <fullName evidence="11">Nucleolar complex-associated protein 3</fullName>
    </recommendedName>
</protein>
<feature type="compositionally biased region" description="Basic and acidic residues" evidence="6">
    <location>
        <begin position="411"/>
        <end position="422"/>
    </location>
</feature>
<proteinExistence type="inferred from homology"/>
<dbReference type="Pfam" id="PF03914">
    <property type="entry name" value="CBF"/>
    <property type="match status" value="1"/>
</dbReference>
<gene>
    <name evidence="9" type="ORF">C6P46_000504</name>
</gene>
<organism evidence="9 10">
    <name type="scientific">Rhodotorula mucilaginosa</name>
    <name type="common">Yeast</name>
    <name type="synonym">Rhodotorula rubra</name>
    <dbReference type="NCBI Taxonomy" id="5537"/>
    <lineage>
        <taxon>Eukaryota</taxon>
        <taxon>Fungi</taxon>
        <taxon>Dikarya</taxon>
        <taxon>Basidiomycota</taxon>
        <taxon>Pucciniomycotina</taxon>
        <taxon>Microbotryomycetes</taxon>
        <taxon>Sporidiobolales</taxon>
        <taxon>Sporidiobolaceae</taxon>
        <taxon>Rhodotorula</taxon>
    </lineage>
</organism>
<feature type="domain" description="CCAAT-binding factor" evidence="7">
    <location>
        <begin position="840"/>
        <end position="1014"/>
    </location>
</feature>
<evidence type="ECO:0000259" key="8">
    <source>
        <dbReference type="Pfam" id="PF07540"/>
    </source>
</evidence>
<feature type="region of interest" description="Disordered" evidence="6">
    <location>
        <begin position="1"/>
        <end position="115"/>
    </location>
</feature>
<feature type="region of interest" description="Disordered" evidence="6">
    <location>
        <begin position="147"/>
        <end position="177"/>
    </location>
</feature>
<dbReference type="InterPro" id="IPR005612">
    <property type="entry name" value="CCAAT-binding_factor"/>
</dbReference>
<dbReference type="InterPro" id="IPR011501">
    <property type="entry name" value="Noc3_N"/>
</dbReference>
<evidence type="ECO:0000256" key="5">
    <source>
        <dbReference type="SAM" id="Coils"/>
    </source>
</evidence>
<reference evidence="9 10" key="1">
    <citation type="submission" date="2020-11" db="EMBL/GenBank/DDBJ databases">
        <title>Kefir isolates.</title>
        <authorList>
            <person name="Marcisauskas S."/>
            <person name="Kim Y."/>
            <person name="Blasche S."/>
        </authorList>
    </citation>
    <scope>NUCLEOTIDE SEQUENCE [LARGE SCALE GENOMIC DNA]</scope>
    <source>
        <strain evidence="9 10">KR</strain>
    </source>
</reference>
<comment type="subcellular location">
    <subcellularLocation>
        <location evidence="1">Nucleus</location>
        <location evidence="1">Nucleolus</location>
    </subcellularLocation>
</comment>
<sequence length="1026" mass="113531">MPGKKRAASSKPTAGAKRQKSSGGGGAPNRNTVKPEKQKSAKSIAKKDRKGKGPAYIPIPEVGGAGQRKKRRNGGAGDDDEDDVHAGDSSADEEDDDASYGEDEELDAGMDVDEDLADVDGADFLTRLDKKGMSASRAALAEAYKKDKAALPVAPRKSQFSHIKVEPAGPTKSELKAIKKRDIARKKKLKALGPDAVLSDDEDDEPPIVTGKAHPDGELVDDLESDDFAFGSGDDDDDLDDLSTMSEWSDNPDIDTGDSMSDLGSEDDDEEGLWSDEDGSDLESLGGDSAEGSEPAFDSEEEVGSAFGESEDDEASAAEDEDGEEEEEEEEEEELSRAAKKAKKRAAAAELDNLETQYEASRPLHTLKEPKARPTKLPTIVNGQVVRTNEVLDGAPVVDSDDDDDDELLQEEERSQAPEYKSDPLGQRFGRPAVRQLLEIKDKKERIRRAREEIADLGREAAGTGEGEGGLNLLRRLLSLCGPKFHSSSAARSAGEKAIFVDREIRIMAMVSLLAVFIDVVPGYRIRELSEAEREVQVSQLVARQREWENGLVSTYKKFLEICAAEVKENSALAPAAVHCLCSLIREKPDFNFAVNIMDVIVKRLGRKGWDDSHQLCLDAVIYLFQHDTTTTAFNSLHLVRLISRLVRARGFAVRPEVISALLNLRLKEELGGGRIRASASAVFRESEGKHGAVRWNKEKNHKGRKGGKAKEAMSKKGSKKARQARKEQEAVEKEMREAEGAINQEERERNQTETLKLLFALYFRIVKLDYRSPLLPAALEGLARFAHLVNIDFFRDLLECLKGIVYRGTEQAAKEDSDDDDFVVDSLANAKRNDMREKLLCIVTAFELLQGQGESLNIDLGDFVTALYALILPLSLSPTIEEAPYLARSSMTLAHRQTHKLAQTEADLLFRALTVIFLVSRSLPSSVRTLAYSKRLISASLNWPAATQLRTLTFLRSLLIREPKLEAMLETSDRRVDGRWRGLVDTPELAEPESTCWFEATVYYRQHPDEKVRAEARKLVNWQRE</sequence>
<evidence type="ECO:0000256" key="4">
    <source>
        <dbReference type="ARBA" id="ARBA00023242"/>
    </source>
</evidence>
<feature type="compositionally biased region" description="Acidic residues" evidence="6">
    <location>
        <begin position="297"/>
        <end position="334"/>
    </location>
</feature>
<dbReference type="GO" id="GO:0006270">
    <property type="term" value="P:DNA replication initiation"/>
    <property type="evidence" value="ECO:0007669"/>
    <property type="project" value="TreeGrafter"/>
</dbReference>
<comment type="similarity">
    <text evidence="2">Belongs to the CBF/MAK21 family.</text>
</comment>